<evidence type="ECO:0000313" key="2">
    <source>
        <dbReference type="EMBL" id="GEM41648.1"/>
    </source>
</evidence>
<gene>
    <name evidence="2" type="ORF">NN4_61670</name>
</gene>
<proteinExistence type="predicted"/>
<comment type="caution">
    <text evidence="2">The sequence shown here is derived from an EMBL/GenBank/DDBJ whole genome shotgun (WGS) entry which is preliminary data.</text>
</comment>
<organism evidence="2 3">
    <name type="scientific">Nocardia ninae NBRC 108245</name>
    <dbReference type="NCBI Taxonomy" id="1210091"/>
    <lineage>
        <taxon>Bacteria</taxon>
        <taxon>Bacillati</taxon>
        <taxon>Actinomycetota</taxon>
        <taxon>Actinomycetes</taxon>
        <taxon>Mycobacteriales</taxon>
        <taxon>Nocardiaceae</taxon>
        <taxon>Nocardia</taxon>
    </lineage>
</organism>
<evidence type="ECO:0000313" key="3">
    <source>
        <dbReference type="Proteomes" id="UP000321424"/>
    </source>
</evidence>
<keyword evidence="1" id="KW-1133">Transmembrane helix</keyword>
<accession>A0A511MN87</accession>
<feature type="transmembrane region" description="Helical" evidence="1">
    <location>
        <begin position="48"/>
        <end position="65"/>
    </location>
</feature>
<dbReference type="RefSeq" id="WP_147138731.1">
    <property type="nucleotide sequence ID" value="NZ_BJXA01000055.1"/>
</dbReference>
<sequence length="69" mass="6365">MGSVELGSAVVFIGSAALTAMGGGPALVALGSAALTAAAVLAGIAANVIGIPASIIAMLIGLGLLPPRP</sequence>
<dbReference type="EMBL" id="BJXA01000055">
    <property type="protein sequence ID" value="GEM41648.1"/>
    <property type="molecule type" value="Genomic_DNA"/>
</dbReference>
<reference evidence="2 3" key="1">
    <citation type="submission" date="2019-07" db="EMBL/GenBank/DDBJ databases">
        <title>Whole genome shotgun sequence of Nocardia ninae NBRC 108245.</title>
        <authorList>
            <person name="Hosoyama A."/>
            <person name="Uohara A."/>
            <person name="Ohji S."/>
            <person name="Ichikawa N."/>
        </authorList>
    </citation>
    <scope>NUCLEOTIDE SEQUENCE [LARGE SCALE GENOMIC DNA]</scope>
    <source>
        <strain evidence="2 3">NBRC 108245</strain>
    </source>
</reference>
<name>A0A511MN87_9NOCA</name>
<keyword evidence="1" id="KW-0472">Membrane</keyword>
<protein>
    <submittedName>
        <fullName evidence="2">Uncharacterized protein</fullName>
    </submittedName>
</protein>
<keyword evidence="3" id="KW-1185">Reference proteome</keyword>
<keyword evidence="1" id="KW-0812">Transmembrane</keyword>
<dbReference type="AlphaFoldDB" id="A0A511MN87"/>
<evidence type="ECO:0000256" key="1">
    <source>
        <dbReference type="SAM" id="Phobius"/>
    </source>
</evidence>
<dbReference type="Proteomes" id="UP000321424">
    <property type="component" value="Unassembled WGS sequence"/>
</dbReference>